<feature type="transmembrane region" description="Helical" evidence="1">
    <location>
        <begin position="123"/>
        <end position="144"/>
    </location>
</feature>
<proteinExistence type="predicted"/>
<dbReference type="InterPro" id="IPR036259">
    <property type="entry name" value="MFS_trans_sf"/>
</dbReference>
<evidence type="ECO:0000313" key="3">
    <source>
        <dbReference type="Proteomes" id="UP001499979"/>
    </source>
</evidence>
<feature type="transmembrane region" description="Helical" evidence="1">
    <location>
        <begin position="89"/>
        <end position="111"/>
    </location>
</feature>
<evidence type="ECO:0000313" key="2">
    <source>
        <dbReference type="EMBL" id="GAA1139008.1"/>
    </source>
</evidence>
<keyword evidence="3" id="KW-1185">Reference proteome</keyword>
<dbReference type="PANTHER" id="PTHR23523">
    <property type="match status" value="1"/>
</dbReference>
<comment type="caution">
    <text evidence="2">The sequence shown here is derived from an EMBL/GenBank/DDBJ whole genome shotgun (WGS) entry which is preliminary data.</text>
</comment>
<dbReference type="InterPro" id="IPR052524">
    <property type="entry name" value="MFS_Cyanate_Porter"/>
</dbReference>
<gene>
    <name evidence="2" type="ORF">GCM10009606_18390</name>
</gene>
<feature type="transmembrane region" description="Helical" evidence="1">
    <location>
        <begin position="328"/>
        <end position="350"/>
    </location>
</feature>
<keyword evidence="1" id="KW-0812">Transmembrane</keyword>
<dbReference type="Pfam" id="PF07690">
    <property type="entry name" value="MFS_1"/>
    <property type="match status" value="1"/>
</dbReference>
<feature type="transmembrane region" description="Helical" evidence="1">
    <location>
        <begin position="203"/>
        <end position="226"/>
    </location>
</feature>
<dbReference type="EMBL" id="BAAAJE010000006">
    <property type="protein sequence ID" value="GAA1139008.1"/>
    <property type="molecule type" value="Genomic_DNA"/>
</dbReference>
<dbReference type="Proteomes" id="UP001499979">
    <property type="component" value="Unassembled WGS sequence"/>
</dbReference>
<feature type="transmembrane region" description="Helical" evidence="1">
    <location>
        <begin position="34"/>
        <end position="54"/>
    </location>
</feature>
<dbReference type="PANTHER" id="PTHR23523:SF2">
    <property type="entry name" value="2-NITROIMIDAZOLE TRANSPORTER"/>
    <property type="match status" value="1"/>
</dbReference>
<feature type="transmembrane region" description="Helical" evidence="1">
    <location>
        <begin position="66"/>
        <end position="83"/>
    </location>
</feature>
<feature type="transmembrane region" description="Helical" evidence="1">
    <location>
        <begin position="294"/>
        <end position="316"/>
    </location>
</feature>
<feature type="transmembrane region" description="Helical" evidence="1">
    <location>
        <begin position="150"/>
        <end position="170"/>
    </location>
</feature>
<organism evidence="2 3">
    <name type="scientific">Nocardioides aquiterrae</name>
    <dbReference type="NCBI Taxonomy" id="203799"/>
    <lineage>
        <taxon>Bacteria</taxon>
        <taxon>Bacillati</taxon>
        <taxon>Actinomycetota</taxon>
        <taxon>Actinomycetes</taxon>
        <taxon>Propionibacteriales</taxon>
        <taxon>Nocardioidaceae</taxon>
        <taxon>Nocardioides</taxon>
    </lineage>
</organism>
<keyword evidence="1" id="KW-1133">Transmembrane helix</keyword>
<dbReference type="Gene3D" id="1.20.1250.20">
    <property type="entry name" value="MFS general substrate transporter like domains"/>
    <property type="match status" value="2"/>
</dbReference>
<protein>
    <submittedName>
        <fullName evidence="2">MFS transporter</fullName>
    </submittedName>
</protein>
<feature type="transmembrane region" description="Helical" evidence="1">
    <location>
        <begin position="356"/>
        <end position="377"/>
    </location>
</feature>
<feature type="transmembrane region" description="Helical" evidence="1">
    <location>
        <begin position="238"/>
        <end position="257"/>
    </location>
</feature>
<dbReference type="InterPro" id="IPR011701">
    <property type="entry name" value="MFS"/>
</dbReference>
<evidence type="ECO:0000256" key="1">
    <source>
        <dbReference type="SAM" id="Phobius"/>
    </source>
</evidence>
<dbReference type="RefSeq" id="WP_343907201.1">
    <property type="nucleotide sequence ID" value="NZ_BAAAJE010000006.1"/>
</dbReference>
<accession>A0ABN1UCV9</accession>
<feature type="transmembrane region" description="Helical" evidence="1">
    <location>
        <begin position="269"/>
        <end position="288"/>
    </location>
</feature>
<reference evidence="2 3" key="1">
    <citation type="journal article" date="2019" name="Int. J. Syst. Evol. Microbiol.">
        <title>The Global Catalogue of Microorganisms (GCM) 10K type strain sequencing project: providing services to taxonomists for standard genome sequencing and annotation.</title>
        <authorList>
            <consortium name="The Broad Institute Genomics Platform"/>
            <consortium name="The Broad Institute Genome Sequencing Center for Infectious Disease"/>
            <person name="Wu L."/>
            <person name="Ma J."/>
        </authorList>
    </citation>
    <scope>NUCLEOTIDE SEQUENCE [LARGE SCALE GENOMIC DNA]</scope>
    <source>
        <strain evidence="2 3">JCM 11813</strain>
    </source>
</reference>
<sequence>MAALLLVAAALRPSITSVGPVIDQVGDALALSNTLLGLLAALPLLAFSAMSVLVAWPTRRYGIDRVVAASLLLMTVALMIRVLPAPGGIWVGTVLVAVAVAVGNVLVPAVVKRDHSGSLAATTGLYTVALTASAALASGVSYPLSQLPGASWRLSLGVWVLFPVVAALAWRARSKNLSGSTSLPNPGVVAPQPAGGPIWSSTLAWAVTAFMGLQSLNFYVLVTWLPTIEVATGTAPSVAGWHLFLMQMLGMMAGFATSRALARTTDQRLFGVLVTAPILVALPGLALVPSMALLWVLATGVSTGASFVLALSMLGLRSSSTSATVQLSGMAQSVGYLLAAAGPVVSGWLHDRTGDWRSALLLMTGLAVAQCGAVLVAGRAGHWDAIRDEDGVDCVR</sequence>
<name>A0ABN1UCV9_9ACTN</name>
<dbReference type="SUPFAM" id="SSF103473">
    <property type="entry name" value="MFS general substrate transporter"/>
    <property type="match status" value="1"/>
</dbReference>
<keyword evidence="1" id="KW-0472">Membrane</keyword>